<keyword evidence="1" id="KW-0472">Membrane</keyword>
<keyword evidence="1" id="KW-1133">Transmembrane helix</keyword>
<keyword evidence="1" id="KW-0812">Transmembrane</keyword>
<evidence type="ECO:0008006" key="4">
    <source>
        <dbReference type="Google" id="ProtNLM"/>
    </source>
</evidence>
<feature type="transmembrane region" description="Helical" evidence="1">
    <location>
        <begin position="21"/>
        <end position="42"/>
    </location>
</feature>
<dbReference type="OrthoDB" id="9971710at2"/>
<gene>
    <name evidence="2" type="ordered locus">RHE_CH02004</name>
</gene>
<dbReference type="AlphaFoldDB" id="Q2K8P7"/>
<dbReference type="Proteomes" id="UP000001936">
    <property type="component" value="Chromosome"/>
</dbReference>
<dbReference type="HOGENOM" id="CLU_1947071_0_0_5"/>
<organism evidence="2 3">
    <name type="scientific">Rhizobium etli (strain ATCC 51251 / DSM 11541 / JCM 21823 / NBRC 15573 / CFN 42)</name>
    <dbReference type="NCBI Taxonomy" id="347834"/>
    <lineage>
        <taxon>Bacteria</taxon>
        <taxon>Pseudomonadati</taxon>
        <taxon>Pseudomonadota</taxon>
        <taxon>Alphaproteobacteria</taxon>
        <taxon>Hyphomicrobiales</taxon>
        <taxon>Rhizobiaceae</taxon>
        <taxon>Rhizobium/Agrobacterium group</taxon>
        <taxon>Rhizobium</taxon>
    </lineage>
</organism>
<dbReference type="RefSeq" id="WP_011425278.1">
    <property type="nucleotide sequence ID" value="NC_007761.1"/>
</dbReference>
<reference evidence="2 3" key="1">
    <citation type="journal article" date="2006" name="Proc. Natl. Acad. Sci. U.S.A.">
        <title>The partitioned Rhizobium etli genome: genetic and metabolic redundancy in seven interacting replicons.</title>
        <authorList>
            <person name="Gonzalez V."/>
            <person name="Santamaria R.I."/>
            <person name="Bustos P."/>
            <person name="Hernandez-Gonzalez I."/>
            <person name="Medrano-Soto A."/>
            <person name="Moreno-Hagelsieb G."/>
            <person name="Janga S.C."/>
            <person name="Ramirez M.A."/>
            <person name="Jimenez-Jacinto V."/>
            <person name="Collado-Vides J."/>
            <person name="Davila G."/>
        </authorList>
    </citation>
    <scope>NUCLEOTIDE SEQUENCE [LARGE SCALE GENOMIC DNA]</scope>
    <source>
        <strain evidence="3">ATCC 51251 / DSM 11541 / JCM 21823 / NBRC 15573 / CFN 42</strain>
    </source>
</reference>
<name>Q2K8P7_RHIEC</name>
<dbReference type="KEGG" id="ret:RHE_CH02004"/>
<sequence length="129" mass="13609">MSVLEYFEGKGKWAFHPWSGLGLWVAAVVLLEIVCRLSGFAPALSSKLALAGAVMASLGVFTIARPVIRAGGYKSWLEKNRKIGGASYQPTPEELEEAGQIEKDALAVNIVGPALAIVGTIMNGASGFF</sequence>
<feature type="transmembrane region" description="Helical" evidence="1">
    <location>
        <begin position="48"/>
        <end position="68"/>
    </location>
</feature>
<evidence type="ECO:0000313" key="3">
    <source>
        <dbReference type="Proteomes" id="UP000001936"/>
    </source>
</evidence>
<accession>Q2K8P7</accession>
<keyword evidence="3" id="KW-1185">Reference proteome</keyword>
<evidence type="ECO:0000313" key="2">
    <source>
        <dbReference type="EMBL" id="ABC90789.1"/>
    </source>
</evidence>
<proteinExistence type="predicted"/>
<evidence type="ECO:0000256" key="1">
    <source>
        <dbReference type="SAM" id="Phobius"/>
    </source>
</evidence>
<dbReference type="EMBL" id="CP000133">
    <property type="protein sequence ID" value="ABC90789.1"/>
    <property type="molecule type" value="Genomic_DNA"/>
</dbReference>
<protein>
    <recommendedName>
        <fullName evidence="4">Transmembrane protein</fullName>
    </recommendedName>
</protein>